<dbReference type="PROSITE" id="PS50045">
    <property type="entry name" value="SIGMA54_INTERACT_4"/>
    <property type="match status" value="1"/>
</dbReference>
<evidence type="ECO:0000256" key="1">
    <source>
        <dbReference type="ARBA" id="ARBA00022741"/>
    </source>
</evidence>
<keyword evidence="4" id="KW-0804">Transcription</keyword>
<dbReference type="InterPro" id="IPR002197">
    <property type="entry name" value="HTH_Fis"/>
</dbReference>
<dbReference type="GO" id="GO:0006355">
    <property type="term" value="P:regulation of DNA-templated transcription"/>
    <property type="evidence" value="ECO:0007669"/>
    <property type="project" value="InterPro"/>
</dbReference>
<organism evidence="6 7">
    <name type="scientific">Caenimonas koreensis DSM 17982</name>
    <dbReference type="NCBI Taxonomy" id="1121255"/>
    <lineage>
        <taxon>Bacteria</taxon>
        <taxon>Pseudomonadati</taxon>
        <taxon>Pseudomonadota</taxon>
        <taxon>Betaproteobacteria</taxon>
        <taxon>Burkholderiales</taxon>
        <taxon>Comamonadaceae</taxon>
        <taxon>Caenimonas</taxon>
    </lineage>
</organism>
<dbReference type="Pfam" id="PF02954">
    <property type="entry name" value="HTH_8"/>
    <property type="match status" value="1"/>
</dbReference>
<feature type="domain" description="Sigma-54 factor interaction" evidence="5">
    <location>
        <begin position="164"/>
        <end position="394"/>
    </location>
</feature>
<sequence length="482" mass="52552">MNPVDPLPLDGQRILELAAQSMFDLFANASEGMMLVDRHARVVWINDQYKRFLPALGFDRVEDFVGHPVSEVVQNTQMDRVIRTGKPILIDLLSNRAGTFVVSRIPLRDETGQVIGALGIVLFDHPETTLQPFIQKFAALQRDLEDARRELASQRRTKYTLASFVGSSAPAVEVKRQARRAAMSSSPVLLLGETGTGKELLAQAIHAASSRANGPMVSVNIAAVPDTLLEAEFFGFAPGAFTGADRKGREGKFKLADGGTLFLDEIGDMPQALQPKLLRALQEGEIEPLGSNKVIPFNARVIAATSRDLGQLVREGKFREDLYYRLNVLPVRVPPLRERRDDIPALVEVLAEDIATRNSTGLLELSAEAIAMLAAQAWRGNIRELRNVLEQAAMRSDTQRIEVADLQAVLRESGVKQIALPAAAAPARADGSVLRPLAEQVAELERHAIEAAMAATNGNKLAAAKLLGISRAKLYERLETAA</sequence>
<dbReference type="SUPFAM" id="SSF55785">
    <property type="entry name" value="PYP-like sensor domain (PAS domain)"/>
    <property type="match status" value="1"/>
</dbReference>
<dbReference type="InterPro" id="IPR000014">
    <property type="entry name" value="PAS"/>
</dbReference>
<dbReference type="GO" id="GO:0043565">
    <property type="term" value="F:sequence-specific DNA binding"/>
    <property type="evidence" value="ECO:0007669"/>
    <property type="project" value="InterPro"/>
</dbReference>
<dbReference type="SUPFAM" id="SSF52540">
    <property type="entry name" value="P-loop containing nucleoside triphosphate hydrolases"/>
    <property type="match status" value="1"/>
</dbReference>
<dbReference type="EMBL" id="WJBU01000008">
    <property type="protein sequence ID" value="MRD47362.1"/>
    <property type="molecule type" value="Genomic_DNA"/>
</dbReference>
<dbReference type="FunFam" id="3.40.50.300:FF:000006">
    <property type="entry name" value="DNA-binding transcriptional regulator NtrC"/>
    <property type="match status" value="1"/>
</dbReference>
<evidence type="ECO:0000313" key="6">
    <source>
        <dbReference type="EMBL" id="MRD47362.1"/>
    </source>
</evidence>
<dbReference type="PROSITE" id="PS00675">
    <property type="entry name" value="SIGMA54_INTERACT_1"/>
    <property type="match status" value="1"/>
</dbReference>
<reference evidence="6 7" key="1">
    <citation type="submission" date="2019-11" db="EMBL/GenBank/DDBJ databases">
        <title>Caenimonas koreensis gen. nov., sp. nov., isolated from activated sludge.</title>
        <authorList>
            <person name="Seung H.R."/>
        </authorList>
    </citation>
    <scope>NUCLEOTIDE SEQUENCE [LARGE SCALE GENOMIC DNA]</scope>
    <source>
        <strain evidence="6 7">EMB320</strain>
    </source>
</reference>
<dbReference type="CDD" id="cd00009">
    <property type="entry name" value="AAA"/>
    <property type="match status" value="1"/>
</dbReference>
<keyword evidence="7" id="KW-1185">Reference proteome</keyword>
<dbReference type="InterPro" id="IPR035965">
    <property type="entry name" value="PAS-like_dom_sf"/>
</dbReference>
<evidence type="ECO:0000256" key="3">
    <source>
        <dbReference type="ARBA" id="ARBA00023015"/>
    </source>
</evidence>
<dbReference type="PANTHER" id="PTHR32071:SF99">
    <property type="entry name" value="TRANSCRIPTIONAL REGULATORY PROTEIN"/>
    <property type="match status" value="1"/>
</dbReference>
<gene>
    <name evidence="6" type="ORF">GHT07_08740</name>
</gene>
<dbReference type="InterPro" id="IPR027417">
    <property type="entry name" value="P-loop_NTPase"/>
</dbReference>
<evidence type="ECO:0000259" key="5">
    <source>
        <dbReference type="PROSITE" id="PS50045"/>
    </source>
</evidence>
<dbReference type="Pfam" id="PF00158">
    <property type="entry name" value="Sigma54_activat"/>
    <property type="match status" value="1"/>
</dbReference>
<dbReference type="SMART" id="SM00382">
    <property type="entry name" value="AAA"/>
    <property type="match status" value="1"/>
</dbReference>
<evidence type="ECO:0000256" key="4">
    <source>
        <dbReference type="ARBA" id="ARBA00023163"/>
    </source>
</evidence>
<comment type="caution">
    <text evidence="6">The sequence shown here is derived from an EMBL/GenBank/DDBJ whole genome shotgun (WGS) entry which is preliminary data.</text>
</comment>
<dbReference type="InterPro" id="IPR002078">
    <property type="entry name" value="Sigma_54_int"/>
</dbReference>
<dbReference type="InterPro" id="IPR025943">
    <property type="entry name" value="Sigma_54_int_dom_ATP-bd_2"/>
</dbReference>
<dbReference type="Gene3D" id="3.40.50.300">
    <property type="entry name" value="P-loop containing nucleotide triphosphate hydrolases"/>
    <property type="match status" value="1"/>
</dbReference>
<accession>A0A844B263</accession>
<dbReference type="GO" id="GO:0005524">
    <property type="term" value="F:ATP binding"/>
    <property type="evidence" value="ECO:0007669"/>
    <property type="project" value="UniProtKB-KW"/>
</dbReference>
<dbReference type="Pfam" id="PF25601">
    <property type="entry name" value="AAA_lid_14"/>
    <property type="match status" value="1"/>
</dbReference>
<dbReference type="PROSITE" id="PS00676">
    <property type="entry name" value="SIGMA54_INTERACT_2"/>
    <property type="match status" value="1"/>
</dbReference>
<dbReference type="Proteomes" id="UP000487350">
    <property type="component" value="Unassembled WGS sequence"/>
</dbReference>
<dbReference type="InterPro" id="IPR009057">
    <property type="entry name" value="Homeodomain-like_sf"/>
</dbReference>
<dbReference type="Gene3D" id="1.10.8.60">
    <property type="match status" value="1"/>
</dbReference>
<dbReference type="Gene3D" id="3.30.450.20">
    <property type="entry name" value="PAS domain"/>
    <property type="match status" value="1"/>
</dbReference>
<evidence type="ECO:0000313" key="7">
    <source>
        <dbReference type="Proteomes" id="UP000487350"/>
    </source>
</evidence>
<dbReference type="CDD" id="cd00130">
    <property type="entry name" value="PAS"/>
    <property type="match status" value="1"/>
</dbReference>
<dbReference type="PRINTS" id="PR01590">
    <property type="entry name" value="HTHFIS"/>
</dbReference>
<keyword evidence="3" id="KW-0805">Transcription regulation</keyword>
<dbReference type="RefSeq" id="WP_153584701.1">
    <property type="nucleotide sequence ID" value="NZ_WJBU01000008.1"/>
</dbReference>
<keyword evidence="2" id="KW-0067">ATP-binding</keyword>
<dbReference type="AlphaFoldDB" id="A0A844B263"/>
<dbReference type="Gene3D" id="1.10.10.60">
    <property type="entry name" value="Homeodomain-like"/>
    <property type="match status" value="1"/>
</dbReference>
<keyword evidence="1" id="KW-0547">Nucleotide-binding</keyword>
<dbReference type="SUPFAM" id="SSF46689">
    <property type="entry name" value="Homeodomain-like"/>
    <property type="match status" value="1"/>
</dbReference>
<proteinExistence type="predicted"/>
<name>A0A844B263_9BURK</name>
<protein>
    <submittedName>
        <fullName evidence="6">AAA domain-containing protein</fullName>
    </submittedName>
</protein>
<dbReference type="OrthoDB" id="9761705at2"/>
<dbReference type="PANTHER" id="PTHR32071">
    <property type="entry name" value="TRANSCRIPTIONAL REGULATORY PROTEIN"/>
    <property type="match status" value="1"/>
</dbReference>
<dbReference type="InterPro" id="IPR058031">
    <property type="entry name" value="AAA_lid_NorR"/>
</dbReference>
<evidence type="ECO:0000256" key="2">
    <source>
        <dbReference type="ARBA" id="ARBA00022840"/>
    </source>
</evidence>
<dbReference type="InterPro" id="IPR003593">
    <property type="entry name" value="AAA+_ATPase"/>
</dbReference>
<dbReference type="InterPro" id="IPR025662">
    <property type="entry name" value="Sigma_54_int_dom_ATP-bd_1"/>
</dbReference>